<evidence type="ECO:0000313" key="13">
    <source>
        <dbReference type="Proteomes" id="UP000320333"/>
    </source>
</evidence>
<keyword evidence="10" id="KW-0966">Cell projection</keyword>
<evidence type="ECO:0000256" key="4">
    <source>
        <dbReference type="ARBA" id="ARBA00022475"/>
    </source>
</evidence>
<sequence>MFMRDLMFILDGQDALSGVSVTHFHSTNPRFNQLLDSSVHSAPVVRTSEVDENNDGLPDYLAFTISVALPQNDEINRLRMAFFFRYDVDNVARLTMQTAVILDFSTSSSASALAVDGDLRINQRDLLYPYLDNYRYNRPVLNHTLPIAQIKAGSLTWESMLARYSDRNIRTSFQPSTPPSWTSPRAINQPFTVTGKIRYVPETFSYRPGVMEVLKAAWIQYLAYFALVATVCRYTFEWAVKSGVVPSHVIVDALPKQDGFRGHVF</sequence>
<comment type="caution">
    <text evidence="12">The sequence shown here is derived from an EMBL/GenBank/DDBJ whole genome shotgun (WGS) entry which is preliminary data.</text>
</comment>
<evidence type="ECO:0000256" key="6">
    <source>
        <dbReference type="ARBA" id="ARBA00022989"/>
    </source>
</evidence>
<evidence type="ECO:0000256" key="7">
    <source>
        <dbReference type="ARBA" id="ARBA00023069"/>
    </source>
</evidence>
<keyword evidence="8" id="KW-0472">Membrane</keyword>
<evidence type="ECO:0000256" key="9">
    <source>
        <dbReference type="ARBA" id="ARBA00023180"/>
    </source>
</evidence>
<dbReference type="GO" id="GO:0060271">
    <property type="term" value="P:cilium assembly"/>
    <property type="evidence" value="ECO:0007669"/>
    <property type="project" value="TreeGrafter"/>
</dbReference>
<name>A0A507FF25_9FUNG</name>
<protein>
    <recommendedName>
        <fullName evidence="3">Transmembrane protein 231</fullName>
    </recommendedName>
</protein>
<evidence type="ECO:0000256" key="11">
    <source>
        <dbReference type="ARBA" id="ARBA00024803"/>
    </source>
</evidence>
<keyword evidence="6" id="KW-1133">Transmembrane helix</keyword>
<evidence type="ECO:0000256" key="3">
    <source>
        <dbReference type="ARBA" id="ARBA00015087"/>
    </source>
</evidence>
<dbReference type="GO" id="GO:0035869">
    <property type="term" value="C:ciliary transition zone"/>
    <property type="evidence" value="ECO:0007669"/>
    <property type="project" value="TreeGrafter"/>
</dbReference>
<dbReference type="PANTHER" id="PTHR14605:SF1">
    <property type="entry name" value="TRANSMEMBRANE PROTEIN 231"/>
    <property type="match status" value="1"/>
</dbReference>
<dbReference type="Pfam" id="PF10149">
    <property type="entry name" value="TM231"/>
    <property type="match status" value="1"/>
</dbReference>
<proteinExistence type="inferred from homology"/>
<keyword evidence="4" id="KW-1003">Cell membrane</keyword>
<evidence type="ECO:0000313" key="12">
    <source>
        <dbReference type="EMBL" id="TPX74167.1"/>
    </source>
</evidence>
<gene>
    <name evidence="12" type="ORF">CcCBS67573_g04566</name>
</gene>
<keyword evidence="5" id="KW-0812">Transmembrane</keyword>
<evidence type="ECO:0000256" key="10">
    <source>
        <dbReference type="ARBA" id="ARBA00023273"/>
    </source>
</evidence>
<dbReference type="EMBL" id="QEAP01000140">
    <property type="protein sequence ID" value="TPX74167.1"/>
    <property type="molecule type" value="Genomic_DNA"/>
</dbReference>
<comment type="similarity">
    <text evidence="2">Belongs to the TMEM231 family.</text>
</comment>
<dbReference type="STRING" id="246404.A0A507FF25"/>
<evidence type="ECO:0000256" key="5">
    <source>
        <dbReference type="ARBA" id="ARBA00022692"/>
    </source>
</evidence>
<dbReference type="Proteomes" id="UP000320333">
    <property type="component" value="Unassembled WGS sequence"/>
</dbReference>
<dbReference type="GO" id="GO:0060170">
    <property type="term" value="C:ciliary membrane"/>
    <property type="evidence" value="ECO:0007669"/>
    <property type="project" value="UniProtKB-SubCell"/>
</dbReference>
<evidence type="ECO:0000256" key="2">
    <source>
        <dbReference type="ARBA" id="ARBA00009082"/>
    </source>
</evidence>
<comment type="subcellular location">
    <subcellularLocation>
        <location evidence="1">Cell projection</location>
        <location evidence="1">Cilium membrane</location>
        <topology evidence="1">Multi-pass membrane protein</topology>
    </subcellularLocation>
</comment>
<reference evidence="12 13" key="1">
    <citation type="journal article" date="2019" name="Sci. Rep.">
        <title>Comparative genomics of chytrid fungi reveal insights into the obligate biotrophic and pathogenic lifestyle of Synchytrium endobioticum.</title>
        <authorList>
            <person name="van de Vossenberg B.T.L.H."/>
            <person name="Warris S."/>
            <person name="Nguyen H.D.T."/>
            <person name="van Gent-Pelzer M.P.E."/>
            <person name="Joly D.L."/>
            <person name="van de Geest H.C."/>
            <person name="Bonants P.J.M."/>
            <person name="Smith D.S."/>
            <person name="Levesque C.A."/>
            <person name="van der Lee T.A.J."/>
        </authorList>
    </citation>
    <scope>NUCLEOTIDE SEQUENCE [LARGE SCALE GENOMIC DNA]</scope>
    <source>
        <strain evidence="12 13">CBS 675.73</strain>
    </source>
</reference>
<organism evidence="12 13">
    <name type="scientific">Chytriomyces confervae</name>
    <dbReference type="NCBI Taxonomy" id="246404"/>
    <lineage>
        <taxon>Eukaryota</taxon>
        <taxon>Fungi</taxon>
        <taxon>Fungi incertae sedis</taxon>
        <taxon>Chytridiomycota</taxon>
        <taxon>Chytridiomycota incertae sedis</taxon>
        <taxon>Chytridiomycetes</taxon>
        <taxon>Chytridiales</taxon>
        <taxon>Chytriomycetaceae</taxon>
        <taxon>Chytriomyces</taxon>
    </lineage>
</organism>
<evidence type="ECO:0000256" key="1">
    <source>
        <dbReference type="ARBA" id="ARBA00004272"/>
    </source>
</evidence>
<dbReference type="InterPro" id="IPR019306">
    <property type="entry name" value="TMEM231"/>
</dbReference>
<comment type="function">
    <text evidence="11">Transmembrane component of the tectonic-like complex, a complex localized at the transition zone of primary cilia and acting as a barrier that prevents diffusion of transmembrane proteins between the cilia and plasma membranes. Required for ciliogenesis and sonic hedgehog/SHH signaling.</text>
</comment>
<evidence type="ECO:0000256" key="8">
    <source>
        <dbReference type="ARBA" id="ARBA00023136"/>
    </source>
</evidence>
<keyword evidence="9" id="KW-0325">Glycoprotein</keyword>
<dbReference type="PANTHER" id="PTHR14605">
    <property type="entry name" value="CHST5 PROTEIN"/>
    <property type="match status" value="1"/>
</dbReference>
<dbReference type="GO" id="GO:0032880">
    <property type="term" value="P:regulation of protein localization"/>
    <property type="evidence" value="ECO:0007669"/>
    <property type="project" value="TreeGrafter"/>
</dbReference>
<dbReference type="AlphaFoldDB" id="A0A507FF25"/>
<dbReference type="OrthoDB" id="426438at2759"/>
<accession>A0A507FF25</accession>
<keyword evidence="7" id="KW-0969">Cilium</keyword>
<keyword evidence="13" id="KW-1185">Reference proteome</keyword>